<evidence type="ECO:0000313" key="3">
    <source>
        <dbReference type="Proteomes" id="UP000824782"/>
    </source>
</evidence>
<organism evidence="2 3">
    <name type="scientific">Engystomops pustulosus</name>
    <name type="common">Tungara frog</name>
    <name type="synonym">Physalaemus pustulosus</name>
    <dbReference type="NCBI Taxonomy" id="76066"/>
    <lineage>
        <taxon>Eukaryota</taxon>
        <taxon>Metazoa</taxon>
        <taxon>Chordata</taxon>
        <taxon>Craniata</taxon>
        <taxon>Vertebrata</taxon>
        <taxon>Euteleostomi</taxon>
        <taxon>Amphibia</taxon>
        <taxon>Batrachia</taxon>
        <taxon>Anura</taxon>
        <taxon>Neobatrachia</taxon>
        <taxon>Hyloidea</taxon>
        <taxon>Leptodactylidae</taxon>
        <taxon>Leiuperinae</taxon>
        <taxon>Engystomops</taxon>
    </lineage>
</organism>
<name>A0AAV6Z785_ENGPU</name>
<reference evidence="2" key="1">
    <citation type="thesis" date="2020" institute="ProQuest LLC" country="789 East Eisenhower Parkway, Ann Arbor, MI, USA">
        <title>Comparative Genomics and Chromosome Evolution.</title>
        <authorList>
            <person name="Mudd A.B."/>
        </authorList>
    </citation>
    <scope>NUCLEOTIDE SEQUENCE</scope>
    <source>
        <strain evidence="2">237g6f4</strain>
        <tissue evidence="2">Blood</tissue>
    </source>
</reference>
<comment type="caution">
    <text evidence="2">The sequence shown here is derived from an EMBL/GenBank/DDBJ whole genome shotgun (WGS) entry which is preliminary data.</text>
</comment>
<feature type="transmembrane region" description="Helical" evidence="1">
    <location>
        <begin position="52"/>
        <end position="70"/>
    </location>
</feature>
<accession>A0AAV6Z785</accession>
<keyword evidence="1" id="KW-0812">Transmembrane</keyword>
<dbReference type="Proteomes" id="UP000824782">
    <property type="component" value="Unassembled WGS sequence"/>
</dbReference>
<evidence type="ECO:0000313" key="2">
    <source>
        <dbReference type="EMBL" id="KAG8545011.1"/>
    </source>
</evidence>
<evidence type="ECO:0000256" key="1">
    <source>
        <dbReference type="SAM" id="Phobius"/>
    </source>
</evidence>
<gene>
    <name evidence="2" type="ORF">GDO81_021500</name>
</gene>
<dbReference type="AlphaFoldDB" id="A0AAV6Z785"/>
<keyword evidence="3" id="KW-1185">Reference proteome</keyword>
<protein>
    <submittedName>
        <fullName evidence="2">Uncharacterized protein</fullName>
    </submittedName>
</protein>
<keyword evidence="1" id="KW-0472">Membrane</keyword>
<proteinExistence type="predicted"/>
<sequence length="97" mass="11331">MGQDKRLSPAQTDSPSIILAHIYFYYQGRFFFSHYYSADNPFNEYSDSPGCVVVLLAAAHHINIILVAVMPSITRRWQQFIIFIIILPKIRRFFFSL</sequence>
<keyword evidence="1" id="KW-1133">Transmembrane helix</keyword>
<dbReference type="EMBL" id="WNYA01001846">
    <property type="protein sequence ID" value="KAG8545011.1"/>
    <property type="molecule type" value="Genomic_DNA"/>
</dbReference>